<feature type="compositionally biased region" description="Polar residues" evidence="1">
    <location>
        <begin position="93"/>
        <end position="102"/>
    </location>
</feature>
<evidence type="ECO:0000313" key="2">
    <source>
        <dbReference type="EMBL" id="KAL1881138.1"/>
    </source>
</evidence>
<dbReference type="Proteomes" id="UP001586593">
    <property type="component" value="Unassembled WGS sequence"/>
</dbReference>
<keyword evidence="3" id="KW-1185">Reference proteome</keyword>
<feature type="compositionally biased region" description="Basic residues" evidence="1">
    <location>
        <begin position="68"/>
        <end position="92"/>
    </location>
</feature>
<reference evidence="2 3" key="1">
    <citation type="journal article" date="2024" name="Commun. Biol.">
        <title>Comparative genomic analysis of thermophilic fungi reveals convergent evolutionary adaptations and gene losses.</title>
        <authorList>
            <person name="Steindorff A.S."/>
            <person name="Aguilar-Pontes M.V."/>
            <person name="Robinson A.J."/>
            <person name="Andreopoulos B."/>
            <person name="LaButti K."/>
            <person name="Kuo A."/>
            <person name="Mondo S."/>
            <person name="Riley R."/>
            <person name="Otillar R."/>
            <person name="Haridas S."/>
            <person name="Lipzen A."/>
            <person name="Grimwood J."/>
            <person name="Schmutz J."/>
            <person name="Clum A."/>
            <person name="Reid I.D."/>
            <person name="Moisan M.C."/>
            <person name="Butler G."/>
            <person name="Nguyen T.T.M."/>
            <person name="Dewar K."/>
            <person name="Conant G."/>
            <person name="Drula E."/>
            <person name="Henrissat B."/>
            <person name="Hansel C."/>
            <person name="Singer S."/>
            <person name="Hutchinson M.I."/>
            <person name="de Vries R.P."/>
            <person name="Natvig D.O."/>
            <person name="Powell A.J."/>
            <person name="Tsang A."/>
            <person name="Grigoriev I.V."/>
        </authorList>
    </citation>
    <scope>NUCLEOTIDE SEQUENCE [LARGE SCALE GENOMIC DNA]</scope>
    <source>
        <strain evidence="2 3">ATCC 24622</strain>
    </source>
</reference>
<feature type="region of interest" description="Disordered" evidence="1">
    <location>
        <begin position="15"/>
        <end position="343"/>
    </location>
</feature>
<feature type="compositionally biased region" description="Low complexity" evidence="1">
    <location>
        <begin position="218"/>
        <end position="229"/>
    </location>
</feature>
<dbReference type="EMBL" id="JAZHXJ010000026">
    <property type="protein sequence ID" value="KAL1881138.1"/>
    <property type="molecule type" value="Genomic_DNA"/>
</dbReference>
<accession>A0ABR3XYQ0</accession>
<organism evidence="2 3">
    <name type="scientific">Phialemonium thermophilum</name>
    <dbReference type="NCBI Taxonomy" id="223376"/>
    <lineage>
        <taxon>Eukaryota</taxon>
        <taxon>Fungi</taxon>
        <taxon>Dikarya</taxon>
        <taxon>Ascomycota</taxon>
        <taxon>Pezizomycotina</taxon>
        <taxon>Sordariomycetes</taxon>
        <taxon>Sordariomycetidae</taxon>
        <taxon>Cephalothecales</taxon>
        <taxon>Cephalothecaceae</taxon>
        <taxon>Phialemonium</taxon>
    </lineage>
</organism>
<feature type="compositionally biased region" description="Polar residues" evidence="1">
    <location>
        <begin position="230"/>
        <end position="239"/>
    </location>
</feature>
<comment type="caution">
    <text evidence="2">The sequence shown here is derived from an EMBL/GenBank/DDBJ whole genome shotgun (WGS) entry which is preliminary data.</text>
</comment>
<evidence type="ECO:0000256" key="1">
    <source>
        <dbReference type="SAM" id="MobiDB-lite"/>
    </source>
</evidence>
<name>A0ABR3XYQ0_9PEZI</name>
<protein>
    <submittedName>
        <fullName evidence="2">Uncharacterized protein</fullName>
    </submittedName>
</protein>
<feature type="compositionally biased region" description="Basic and acidic residues" evidence="1">
    <location>
        <begin position="34"/>
        <end position="43"/>
    </location>
</feature>
<feature type="compositionally biased region" description="Basic and acidic residues" evidence="1">
    <location>
        <begin position="138"/>
        <end position="175"/>
    </location>
</feature>
<sequence>MAPRRRRNELAELLNDARNMGVDIFDPAAGPATDRQESPDPFRRVTRKSARRKESNNPEAPAPQGRKAVSKPRAMGRKTGKKGSKVDRKRKAPTTNDDTGSETGPKDQQEAPKPSARAPRKRAPKRRKSEDDEDEVDDSKNRRLDQKQLPKPDMKRPGKRGRSEDGESHDQEARDNAPSGSPPKKPRLDEETMASGHLLSATTPELPYVPTEKSGDRPTTPLAEPETPLSNAKSPTSRVETPATHLEKPPGTAPTSPIVPKTPSPVRKVELQRSSAGPPVIKSPVQSPARSPRKTPGNLETECQASAPVTSFLRSPEAQPALQEYPDPPELSPIPSVPDGAPALEPGLIDIDYLDHDDPWVLYDVESDAEIDDVAGFDEGMESDEVDTGSPDWATARDKLRLHRTGANRPLLALPSN</sequence>
<feature type="compositionally biased region" description="Polar residues" evidence="1">
    <location>
        <begin position="301"/>
        <end position="313"/>
    </location>
</feature>
<feature type="compositionally biased region" description="Pro residues" evidence="1">
    <location>
        <begin position="326"/>
        <end position="336"/>
    </location>
</feature>
<feature type="compositionally biased region" description="Basic residues" evidence="1">
    <location>
        <begin position="118"/>
        <end position="127"/>
    </location>
</feature>
<evidence type="ECO:0000313" key="3">
    <source>
        <dbReference type="Proteomes" id="UP001586593"/>
    </source>
</evidence>
<gene>
    <name evidence="2" type="ORF">VTK73DRAFT_4585</name>
</gene>
<proteinExistence type="predicted"/>